<name>A0A4U8UB69_9HELI</name>
<comment type="caution">
    <text evidence="2">The sequence shown here is derived from an EMBL/GenBank/DDBJ whole genome shotgun (WGS) entry which is preliminary data.</text>
</comment>
<evidence type="ECO:0000256" key="1">
    <source>
        <dbReference type="SAM" id="SignalP"/>
    </source>
</evidence>
<feature type="non-terminal residue" evidence="2">
    <location>
        <position position="60"/>
    </location>
</feature>
<dbReference type="Proteomes" id="UP000029920">
    <property type="component" value="Unassembled WGS sequence"/>
</dbReference>
<evidence type="ECO:0000313" key="3">
    <source>
        <dbReference type="Proteomes" id="UP000029920"/>
    </source>
</evidence>
<evidence type="ECO:0000313" key="2">
    <source>
        <dbReference type="EMBL" id="TLE12992.1"/>
    </source>
</evidence>
<reference evidence="2 3" key="1">
    <citation type="journal article" date="2014" name="Genome Announc.">
        <title>Draft genome sequences of eight enterohepatic helicobacter species isolated from both laboratory and wild rodents.</title>
        <authorList>
            <person name="Sheh A."/>
            <person name="Shen Z."/>
            <person name="Fox J.G."/>
        </authorList>
    </citation>
    <scope>NUCLEOTIDE SEQUENCE [LARGE SCALE GENOMIC DNA]</scope>
    <source>
        <strain evidence="2 3">MIT-03-7007</strain>
    </source>
</reference>
<keyword evidence="3" id="KW-1185">Reference proteome</keyword>
<sequence length="60" mass="6898">MKKILFSFLIFSLLLSMQLNANIIFHNNVYDAQKQGLKEAKIIVFIIASSSCHFCHKLLN</sequence>
<feature type="signal peptide" evidence="1">
    <location>
        <begin position="1"/>
        <end position="21"/>
    </location>
</feature>
<gene>
    <name evidence="2" type="ORF">LS72_010365</name>
</gene>
<organism evidence="2 3">
    <name type="scientific">Helicobacter apodemus</name>
    <dbReference type="NCBI Taxonomy" id="135569"/>
    <lineage>
        <taxon>Bacteria</taxon>
        <taxon>Pseudomonadati</taxon>
        <taxon>Campylobacterota</taxon>
        <taxon>Epsilonproteobacteria</taxon>
        <taxon>Campylobacterales</taxon>
        <taxon>Helicobacteraceae</taxon>
        <taxon>Helicobacter</taxon>
    </lineage>
</organism>
<keyword evidence="1" id="KW-0732">Signal</keyword>
<feature type="chain" id="PRO_5020775339" evidence="1">
    <location>
        <begin position="22"/>
        <end position="60"/>
    </location>
</feature>
<dbReference type="AlphaFoldDB" id="A0A4U8UB69"/>
<accession>A0A4U8UB69</accession>
<protein>
    <submittedName>
        <fullName evidence="2">Thioredoxin family protein</fullName>
    </submittedName>
</protein>
<proteinExistence type="predicted"/>
<dbReference type="EMBL" id="JRPC02000061">
    <property type="protein sequence ID" value="TLE12992.1"/>
    <property type="molecule type" value="Genomic_DNA"/>
</dbReference>